<dbReference type="AlphaFoldDB" id="A0A9P6D8V0"/>
<dbReference type="OrthoDB" id="3187908at2759"/>
<protein>
    <submittedName>
        <fullName evidence="2">Uncharacterized protein</fullName>
    </submittedName>
</protein>
<proteinExistence type="predicted"/>
<reference evidence="2" key="1">
    <citation type="submission" date="2020-11" db="EMBL/GenBank/DDBJ databases">
        <authorList>
            <consortium name="DOE Joint Genome Institute"/>
            <person name="Ahrendt S."/>
            <person name="Riley R."/>
            <person name="Andreopoulos W."/>
            <person name="Labutti K."/>
            <person name="Pangilinan J."/>
            <person name="Ruiz-Duenas F.J."/>
            <person name="Barrasa J.M."/>
            <person name="Sanchez-Garcia M."/>
            <person name="Camarero S."/>
            <person name="Miyauchi S."/>
            <person name="Serrano A."/>
            <person name="Linde D."/>
            <person name="Babiker R."/>
            <person name="Drula E."/>
            <person name="Ayuso-Fernandez I."/>
            <person name="Pacheco R."/>
            <person name="Padilla G."/>
            <person name="Ferreira P."/>
            <person name="Barriuso J."/>
            <person name="Kellner H."/>
            <person name="Castanera R."/>
            <person name="Alfaro M."/>
            <person name="Ramirez L."/>
            <person name="Pisabarro A.G."/>
            <person name="Kuo A."/>
            <person name="Tritt A."/>
            <person name="Lipzen A."/>
            <person name="He G."/>
            <person name="Yan M."/>
            <person name="Ng V."/>
            <person name="Cullen D."/>
            <person name="Martin F."/>
            <person name="Rosso M.-N."/>
            <person name="Henrissat B."/>
            <person name="Hibbett D."/>
            <person name="Martinez A.T."/>
            <person name="Grigoriev I.V."/>
        </authorList>
    </citation>
    <scope>NUCLEOTIDE SEQUENCE</scope>
    <source>
        <strain evidence="2">ATCC 90797</strain>
    </source>
</reference>
<name>A0A9P6D8V0_PLEER</name>
<dbReference type="EMBL" id="MU154560">
    <property type="protein sequence ID" value="KAF9495622.1"/>
    <property type="molecule type" value="Genomic_DNA"/>
</dbReference>
<feature type="region of interest" description="Disordered" evidence="1">
    <location>
        <begin position="171"/>
        <end position="201"/>
    </location>
</feature>
<accession>A0A9P6D8V0</accession>
<organism evidence="2 3">
    <name type="scientific">Pleurotus eryngii</name>
    <name type="common">Boletus of the steppes</name>
    <dbReference type="NCBI Taxonomy" id="5323"/>
    <lineage>
        <taxon>Eukaryota</taxon>
        <taxon>Fungi</taxon>
        <taxon>Dikarya</taxon>
        <taxon>Basidiomycota</taxon>
        <taxon>Agaricomycotina</taxon>
        <taxon>Agaricomycetes</taxon>
        <taxon>Agaricomycetidae</taxon>
        <taxon>Agaricales</taxon>
        <taxon>Pleurotineae</taxon>
        <taxon>Pleurotaceae</taxon>
        <taxon>Pleurotus</taxon>
    </lineage>
</organism>
<sequence>MSSTASDSCSHGHDHSHGSNTSCGHEGSQSAFFQLNKDSQGLDFKPAPFLPVKKARKAKMVTPVDGANDTADNHPRMATQAANKTAHPGQVINDTKQKCRSSDQVCADEAEQTAKTVAVVESALLQQAQDDEVVTNCPDLFMDGLDPCKAIDNDAAGDARPMMVDWVNEKGPELTEDSKDGTLSIPEEGHVGLSELRTDEI</sequence>
<evidence type="ECO:0000256" key="1">
    <source>
        <dbReference type="SAM" id="MobiDB-lite"/>
    </source>
</evidence>
<comment type="caution">
    <text evidence="2">The sequence shown here is derived from an EMBL/GenBank/DDBJ whole genome shotgun (WGS) entry which is preliminary data.</text>
</comment>
<gene>
    <name evidence="2" type="ORF">BDN71DRAFT_1506560</name>
</gene>
<dbReference type="Proteomes" id="UP000807025">
    <property type="component" value="Unassembled WGS sequence"/>
</dbReference>
<feature type="compositionally biased region" description="Basic and acidic residues" evidence="1">
    <location>
        <begin position="171"/>
        <end position="180"/>
    </location>
</feature>
<evidence type="ECO:0000313" key="2">
    <source>
        <dbReference type="EMBL" id="KAF9495622.1"/>
    </source>
</evidence>
<evidence type="ECO:0000313" key="3">
    <source>
        <dbReference type="Proteomes" id="UP000807025"/>
    </source>
</evidence>
<feature type="region of interest" description="Disordered" evidence="1">
    <location>
        <begin position="1"/>
        <end position="28"/>
    </location>
</feature>
<keyword evidence="3" id="KW-1185">Reference proteome</keyword>